<feature type="transmembrane region" description="Helical" evidence="1">
    <location>
        <begin position="30"/>
        <end position="52"/>
    </location>
</feature>
<accession>A0A1G2DF26</accession>
<reference evidence="2 3" key="1">
    <citation type="journal article" date="2016" name="Nat. Commun.">
        <title>Thousands of microbial genomes shed light on interconnected biogeochemical processes in an aquifer system.</title>
        <authorList>
            <person name="Anantharaman K."/>
            <person name="Brown C.T."/>
            <person name="Hug L.A."/>
            <person name="Sharon I."/>
            <person name="Castelle C.J."/>
            <person name="Probst A.J."/>
            <person name="Thomas B.C."/>
            <person name="Singh A."/>
            <person name="Wilkins M.J."/>
            <person name="Karaoz U."/>
            <person name="Brodie E.L."/>
            <person name="Williams K.H."/>
            <person name="Hubbard S.S."/>
            <person name="Banfield J.F."/>
        </authorList>
    </citation>
    <scope>NUCLEOTIDE SEQUENCE [LARGE SCALE GENOMIC DNA]</scope>
</reference>
<proteinExistence type="predicted"/>
<dbReference type="STRING" id="1798665.A2942_02290"/>
<dbReference type="AlphaFoldDB" id="A0A1G2DF26"/>
<name>A0A1G2DF26_9BACT</name>
<keyword evidence="1" id="KW-0812">Transmembrane</keyword>
<keyword evidence="1" id="KW-0472">Membrane</keyword>
<evidence type="ECO:0000256" key="1">
    <source>
        <dbReference type="SAM" id="Phobius"/>
    </source>
</evidence>
<organism evidence="2 3">
    <name type="scientific">Candidatus Lloydbacteria bacterium RIFCSPLOWO2_01_FULL_50_20</name>
    <dbReference type="NCBI Taxonomy" id="1798665"/>
    <lineage>
        <taxon>Bacteria</taxon>
        <taxon>Candidatus Lloydiibacteriota</taxon>
    </lineage>
</organism>
<dbReference type="Proteomes" id="UP000178534">
    <property type="component" value="Unassembled WGS sequence"/>
</dbReference>
<evidence type="ECO:0000313" key="3">
    <source>
        <dbReference type="Proteomes" id="UP000178534"/>
    </source>
</evidence>
<keyword evidence="1" id="KW-1133">Transmembrane helix</keyword>
<gene>
    <name evidence="2" type="ORF">A2942_02290</name>
</gene>
<comment type="caution">
    <text evidence="2">The sequence shown here is derived from an EMBL/GenBank/DDBJ whole genome shotgun (WGS) entry which is preliminary data.</text>
</comment>
<sequence length="215" mass="23767">MANSFDTSFIPQQPLLKVEGSARRFESVNIILVIAFFVFFVTLIVWGGMYFYKTSIDKRIVESEKELQSKEANLKTDEIARYKAIDERLSIAKGLLQNHVAFSTILTLLEEITAKNIGLTGLKYSVDSDNGSITLDLSAQAPSYSAVYAQVEAWREMRSILREVKVDMPRVDTVSGIVSFAAKLAIDPGYVKYARLVQVGSSATEAPGESSPQTP</sequence>
<dbReference type="EMBL" id="MHLP01000029">
    <property type="protein sequence ID" value="OGZ12032.1"/>
    <property type="molecule type" value="Genomic_DNA"/>
</dbReference>
<evidence type="ECO:0000313" key="2">
    <source>
        <dbReference type="EMBL" id="OGZ12032.1"/>
    </source>
</evidence>
<protein>
    <submittedName>
        <fullName evidence="2">Uncharacterized protein</fullName>
    </submittedName>
</protein>